<name>A0A6B0TCQ7_9EURY</name>
<gene>
    <name evidence="2" type="ORF">GRX03_13930</name>
</gene>
<dbReference type="SUPFAM" id="SSF52402">
    <property type="entry name" value="Adenine nucleotide alpha hydrolases-like"/>
    <property type="match status" value="1"/>
</dbReference>
<dbReference type="RefSeq" id="WP_159764814.1">
    <property type="nucleotide sequence ID" value="NZ_WUUT01000005.1"/>
</dbReference>
<evidence type="ECO:0000313" key="2">
    <source>
        <dbReference type="EMBL" id="MXR52700.1"/>
    </source>
</evidence>
<dbReference type="Proteomes" id="UP000466535">
    <property type="component" value="Unassembled WGS sequence"/>
</dbReference>
<sequence length="149" mass="15846">MALDIDLVLSAADNTQEAAEAAEYAAEVAARYDADLHLLHVIDQRIVRGLEAGDLASDTVAERQQWITGHARQHLPEDGSVELTQSGAIGFSADRLDQTPGSVILTVADNLGADFLVVPRVTAHGSPEEILGKAALHVLEYAEQPVLSV</sequence>
<dbReference type="Gene3D" id="3.40.50.620">
    <property type="entry name" value="HUPs"/>
    <property type="match status" value="1"/>
</dbReference>
<feature type="domain" description="UspA" evidence="1">
    <location>
        <begin position="8"/>
        <end position="148"/>
    </location>
</feature>
<organism evidence="2 3">
    <name type="scientific">Halovenus carboxidivorans</name>
    <dbReference type="NCBI Taxonomy" id="2692199"/>
    <lineage>
        <taxon>Archaea</taxon>
        <taxon>Methanobacteriati</taxon>
        <taxon>Methanobacteriota</taxon>
        <taxon>Stenosarchaea group</taxon>
        <taxon>Halobacteria</taxon>
        <taxon>Halobacteriales</taxon>
        <taxon>Haloarculaceae</taxon>
        <taxon>Halovenus</taxon>
    </lineage>
</organism>
<keyword evidence="3" id="KW-1185">Reference proteome</keyword>
<dbReference type="Pfam" id="PF00582">
    <property type="entry name" value="Usp"/>
    <property type="match status" value="1"/>
</dbReference>
<proteinExistence type="predicted"/>
<reference evidence="2 3" key="1">
    <citation type="submission" date="2019-12" db="EMBL/GenBank/DDBJ databases">
        <title>Isolation and characterization of three novel carbon monoxide-oxidizing members of Halobacteria from salione crusts and soils.</title>
        <authorList>
            <person name="Myers M.R."/>
            <person name="King G.M."/>
        </authorList>
    </citation>
    <scope>NUCLEOTIDE SEQUENCE [LARGE SCALE GENOMIC DNA]</scope>
    <source>
        <strain evidence="2 3">WSH3</strain>
    </source>
</reference>
<dbReference type="InterPro" id="IPR006016">
    <property type="entry name" value="UspA"/>
</dbReference>
<evidence type="ECO:0000313" key="3">
    <source>
        <dbReference type="Proteomes" id="UP000466535"/>
    </source>
</evidence>
<accession>A0A6B0TCQ7</accession>
<comment type="caution">
    <text evidence="2">The sequence shown here is derived from an EMBL/GenBank/DDBJ whole genome shotgun (WGS) entry which is preliminary data.</text>
</comment>
<dbReference type="AlphaFoldDB" id="A0A6B0TCQ7"/>
<dbReference type="EMBL" id="WUUT01000005">
    <property type="protein sequence ID" value="MXR52700.1"/>
    <property type="molecule type" value="Genomic_DNA"/>
</dbReference>
<evidence type="ECO:0000259" key="1">
    <source>
        <dbReference type="Pfam" id="PF00582"/>
    </source>
</evidence>
<dbReference type="OrthoDB" id="312762at2157"/>
<protein>
    <submittedName>
        <fullName evidence="2">Universal stress protein</fullName>
    </submittedName>
</protein>
<dbReference type="InterPro" id="IPR014729">
    <property type="entry name" value="Rossmann-like_a/b/a_fold"/>
</dbReference>